<evidence type="ECO:0000256" key="2">
    <source>
        <dbReference type="ARBA" id="ARBA00003117"/>
    </source>
</evidence>
<feature type="domain" description="GS catalytic" evidence="10">
    <location>
        <begin position="135"/>
        <end position="489"/>
    </location>
</feature>
<keyword evidence="12" id="KW-1185">Reference proteome</keyword>
<feature type="domain" description="GS beta-grasp" evidence="9">
    <location>
        <begin position="28"/>
        <end position="128"/>
    </location>
</feature>
<dbReference type="PANTHER" id="PTHR43785">
    <property type="entry name" value="GAMMA-GLUTAMYLPUTRESCINE SYNTHETASE"/>
    <property type="match status" value="1"/>
</dbReference>
<dbReference type="InterPro" id="IPR008146">
    <property type="entry name" value="Gln_synth_cat_dom"/>
</dbReference>
<dbReference type="RefSeq" id="WP_046765456.1">
    <property type="nucleotide sequence ID" value="NZ_LBIC01000010.1"/>
</dbReference>
<dbReference type="GO" id="GO:0006542">
    <property type="term" value="P:glutamine biosynthetic process"/>
    <property type="evidence" value="ECO:0007669"/>
    <property type="project" value="InterPro"/>
</dbReference>
<evidence type="ECO:0000259" key="10">
    <source>
        <dbReference type="PROSITE" id="PS51987"/>
    </source>
</evidence>
<dbReference type="Gene3D" id="3.10.20.70">
    <property type="entry name" value="Glutamine synthetase, N-terminal domain"/>
    <property type="match status" value="1"/>
</dbReference>
<dbReference type="GO" id="GO:0004356">
    <property type="term" value="F:glutamine synthetase activity"/>
    <property type="evidence" value="ECO:0007669"/>
    <property type="project" value="InterPro"/>
</dbReference>
<dbReference type="STRING" id="56193.YP76_20460"/>
<dbReference type="PROSITE" id="PS51986">
    <property type="entry name" value="GS_BETA_GRASP"/>
    <property type="match status" value="1"/>
</dbReference>
<dbReference type="PANTHER" id="PTHR43785:SF12">
    <property type="entry name" value="TYPE-1 GLUTAMINE SYNTHETASE 2"/>
    <property type="match status" value="1"/>
</dbReference>
<accession>A0A0M3AKK0</accession>
<dbReference type="SUPFAM" id="SSF54368">
    <property type="entry name" value="Glutamine synthetase, N-terminal domain"/>
    <property type="match status" value="1"/>
</dbReference>
<keyword evidence="6" id="KW-0535">Nitrogen fixation</keyword>
<comment type="caution">
    <text evidence="11">The sequence shown here is derived from an EMBL/GenBank/DDBJ whole genome shotgun (WGS) entry which is preliminary data.</text>
</comment>
<name>A0A0M3AKK0_9SPHN</name>
<dbReference type="EMBL" id="LBIC01000010">
    <property type="protein sequence ID" value="KKW90370.1"/>
    <property type="molecule type" value="Genomic_DNA"/>
</dbReference>
<dbReference type="InterPro" id="IPR008147">
    <property type="entry name" value="Gln_synt_N"/>
</dbReference>
<dbReference type="AlphaFoldDB" id="A0A0M3AKK0"/>
<organism evidence="11 12">
    <name type="scientific">Sphingobium chungbukense</name>
    <dbReference type="NCBI Taxonomy" id="56193"/>
    <lineage>
        <taxon>Bacteria</taxon>
        <taxon>Pseudomonadati</taxon>
        <taxon>Pseudomonadota</taxon>
        <taxon>Alphaproteobacteria</taxon>
        <taxon>Sphingomonadales</taxon>
        <taxon>Sphingomonadaceae</taxon>
        <taxon>Sphingobium</taxon>
    </lineage>
</organism>
<evidence type="ECO:0000256" key="3">
    <source>
        <dbReference type="ARBA" id="ARBA00022598"/>
    </source>
</evidence>
<evidence type="ECO:0000259" key="9">
    <source>
        <dbReference type="PROSITE" id="PS51986"/>
    </source>
</evidence>
<dbReference type="Pfam" id="PF00120">
    <property type="entry name" value="Gln-synt_C"/>
    <property type="match status" value="1"/>
</dbReference>
<dbReference type="PATRIC" id="fig|56193.3.peg.4298"/>
<keyword evidence="5" id="KW-0067">ATP-binding</keyword>
<comment type="cofactor">
    <cofactor evidence="1">
        <name>Mg(2+)</name>
        <dbReference type="ChEBI" id="CHEBI:18420"/>
    </cofactor>
</comment>
<proteinExistence type="inferred from homology"/>
<reference evidence="11 12" key="1">
    <citation type="submission" date="2015-04" db="EMBL/GenBank/DDBJ databases">
        <title>Genome sequence of aromatic hydrocarbons-degrading Sphingobium chungbukense DJ77.</title>
        <authorList>
            <person name="Kim Y.-C."/>
            <person name="Chae J.-C."/>
        </authorList>
    </citation>
    <scope>NUCLEOTIDE SEQUENCE [LARGE SCALE GENOMIC DNA]</scope>
    <source>
        <strain evidence="11 12">DJ77</strain>
    </source>
</reference>
<dbReference type="SUPFAM" id="SSF55931">
    <property type="entry name" value="Glutamine synthetase/guanido kinase"/>
    <property type="match status" value="1"/>
</dbReference>
<comment type="similarity">
    <text evidence="7 8">Belongs to the glutamine synthetase family.</text>
</comment>
<sequence length="489" mass="54136">MKFIAKHKLWSEEQKAAAEDVLKRIEAEGIEIIRLAWADQYGLVRSKGLSVDALRSAFASGSECTVAPFLVDTGASFFQNPFGKNIFTGTDLDGVANMVTVPDPTTFKILPWAEKTGWLLSDLYLRDGRPFPLCPRNFLRAAVAKLADAGYTLNAGLEVEFYLTRIVDPSLEPGTLGGIGVQSTPPVVRVIGKGYSLLLESQFDEADGILSEIRRNLLKLGLPLRSVENEFAPSQYEITFDVMSGIEFADTMILFRNAVKQIARRHGYLASFMCWPGIPDLFPSGWHLHQSLADKAKGENLFIPEEGQAISEIGKAWAGGILAHAKAASSFTTPTINGYRRRRPNSLAPDRLSWAVDNRAAMLRVITNPGDSASRIENRVGEPAANPYLYLASQIHAGLDGISRKLDPGAMQENPYSADVEVLPTNLSAALDAFEQSQLYKEAFGEIFAEYWLALRRHEWGRFAAAEDETETYSHGVTAWEHREYFELL</sequence>
<dbReference type="Gene3D" id="3.30.590.10">
    <property type="entry name" value="Glutamine synthetase/guanido kinase, catalytic domain"/>
    <property type="match status" value="1"/>
</dbReference>
<keyword evidence="4" id="KW-0547">Nucleotide-binding</keyword>
<evidence type="ECO:0000256" key="8">
    <source>
        <dbReference type="RuleBase" id="RU000384"/>
    </source>
</evidence>
<dbReference type="InterPro" id="IPR014746">
    <property type="entry name" value="Gln_synth/guanido_kin_cat_dom"/>
</dbReference>
<dbReference type="PROSITE" id="PS51987">
    <property type="entry name" value="GS_CATALYTIC"/>
    <property type="match status" value="1"/>
</dbReference>
<dbReference type="SMART" id="SM01230">
    <property type="entry name" value="Gln-synt_C"/>
    <property type="match status" value="1"/>
</dbReference>
<evidence type="ECO:0000313" key="12">
    <source>
        <dbReference type="Proteomes" id="UP000033874"/>
    </source>
</evidence>
<keyword evidence="3" id="KW-0436">Ligase</keyword>
<dbReference type="Proteomes" id="UP000033874">
    <property type="component" value="Unassembled WGS sequence"/>
</dbReference>
<comment type="function">
    <text evidence="2">Catalyzes the ATP-dependent biosynthesis of glutamine from glutamate and ammonia.</text>
</comment>
<evidence type="ECO:0000256" key="1">
    <source>
        <dbReference type="ARBA" id="ARBA00001946"/>
    </source>
</evidence>
<protein>
    <submittedName>
        <fullName evidence="11">Glutamine synthetase</fullName>
    </submittedName>
</protein>
<evidence type="ECO:0000256" key="7">
    <source>
        <dbReference type="PROSITE-ProRule" id="PRU01330"/>
    </source>
</evidence>
<gene>
    <name evidence="11" type="ORF">YP76_20460</name>
</gene>
<dbReference type="InterPro" id="IPR036651">
    <property type="entry name" value="Gln_synt_N_sf"/>
</dbReference>
<evidence type="ECO:0000256" key="5">
    <source>
        <dbReference type="ARBA" id="ARBA00022840"/>
    </source>
</evidence>
<evidence type="ECO:0000256" key="6">
    <source>
        <dbReference type="ARBA" id="ARBA00023231"/>
    </source>
</evidence>
<evidence type="ECO:0000313" key="11">
    <source>
        <dbReference type="EMBL" id="KKW90370.1"/>
    </source>
</evidence>
<dbReference type="GO" id="GO:0005524">
    <property type="term" value="F:ATP binding"/>
    <property type="evidence" value="ECO:0007669"/>
    <property type="project" value="UniProtKB-KW"/>
</dbReference>
<evidence type="ECO:0000256" key="4">
    <source>
        <dbReference type="ARBA" id="ARBA00022741"/>
    </source>
</evidence>